<organism evidence="2 3">
    <name type="scientific">Giardia muris</name>
    <dbReference type="NCBI Taxonomy" id="5742"/>
    <lineage>
        <taxon>Eukaryota</taxon>
        <taxon>Metamonada</taxon>
        <taxon>Diplomonadida</taxon>
        <taxon>Hexamitidae</taxon>
        <taxon>Giardiinae</taxon>
        <taxon>Giardia</taxon>
    </lineage>
</organism>
<dbReference type="Gene3D" id="1.10.1540.10">
    <property type="entry name" value="BEACH domain"/>
    <property type="match status" value="1"/>
</dbReference>
<gene>
    <name evidence="2" type="ORF">GMRT_15652</name>
</gene>
<dbReference type="InterPro" id="IPR000409">
    <property type="entry name" value="BEACH_dom"/>
</dbReference>
<dbReference type="SUPFAM" id="SSF81837">
    <property type="entry name" value="BEACH domain"/>
    <property type="match status" value="1"/>
</dbReference>
<dbReference type="EMBL" id="VDLU01000002">
    <property type="protein sequence ID" value="TNJ28757.1"/>
    <property type="molecule type" value="Genomic_DNA"/>
</dbReference>
<accession>A0A4Z1T6J2</accession>
<dbReference type="PANTHER" id="PTHR13743:SF112">
    <property type="entry name" value="BEACH DOMAIN-CONTAINING PROTEIN"/>
    <property type="match status" value="1"/>
</dbReference>
<evidence type="ECO:0000313" key="3">
    <source>
        <dbReference type="Proteomes" id="UP000315496"/>
    </source>
</evidence>
<dbReference type="SMART" id="SM01026">
    <property type="entry name" value="Beach"/>
    <property type="match status" value="1"/>
</dbReference>
<dbReference type="Proteomes" id="UP000315496">
    <property type="component" value="Chromosome 2"/>
</dbReference>
<reference evidence="2 3" key="1">
    <citation type="submission" date="2019-05" db="EMBL/GenBank/DDBJ databases">
        <title>The compact genome of Giardia muris reveals important steps in the evolution of intestinal protozoan parasites.</title>
        <authorList>
            <person name="Xu F."/>
            <person name="Jimenez-Gonzalez A."/>
            <person name="Einarsson E."/>
            <person name="Astvaldsson A."/>
            <person name="Peirasmaki D."/>
            <person name="Eckmann L."/>
            <person name="Andersson J.O."/>
            <person name="Svard S.G."/>
            <person name="Jerlstrom-Hultqvist J."/>
        </authorList>
    </citation>
    <scope>NUCLEOTIDE SEQUENCE [LARGE SCALE GENOMIC DNA]</scope>
    <source>
        <strain evidence="2 3">Roberts-Thomson</strain>
    </source>
</reference>
<comment type="caution">
    <text evidence="2">The sequence shown here is derived from an EMBL/GenBank/DDBJ whole genome shotgun (WGS) entry which is preliminary data.</text>
</comment>
<keyword evidence="3" id="KW-1185">Reference proteome</keyword>
<dbReference type="OrthoDB" id="10254771at2759"/>
<evidence type="ECO:0000313" key="2">
    <source>
        <dbReference type="EMBL" id="TNJ28757.1"/>
    </source>
</evidence>
<name>A0A4Z1T6J2_GIAMU</name>
<proteinExistence type="predicted"/>
<dbReference type="PANTHER" id="PTHR13743">
    <property type="entry name" value="BEIGE/BEACH-RELATED"/>
    <property type="match status" value="1"/>
</dbReference>
<protein>
    <submittedName>
        <fullName evidence="2">Beige/BEACH domain-containing protein</fullName>
    </submittedName>
</protein>
<dbReference type="InterPro" id="IPR036372">
    <property type="entry name" value="BEACH_dom_sf"/>
</dbReference>
<feature type="domain" description="BEACH" evidence="1">
    <location>
        <begin position="2218"/>
        <end position="2559"/>
    </location>
</feature>
<dbReference type="VEuPathDB" id="GiardiaDB:GMRT_15652"/>
<evidence type="ECO:0000259" key="1">
    <source>
        <dbReference type="PROSITE" id="PS50197"/>
    </source>
</evidence>
<dbReference type="Pfam" id="PF02138">
    <property type="entry name" value="Beach"/>
    <property type="match status" value="1"/>
</dbReference>
<dbReference type="PROSITE" id="PS50197">
    <property type="entry name" value="BEACH"/>
    <property type="match status" value="1"/>
</dbReference>
<sequence>MRLLYVLGLRHYAAVLQHAGARGCETDVAREGYQLVSSLFTPFSPFPNTHVSTPLIHAIKHLSCLKGYLRDWVGSIETTPTQSFIDTPIQTDLLTHAVRLHTRGYRFTANDLESETYFYMFLYLTVVASTDPRDPRVHNLLRLSSRYYRMLFQRRPVSIRPDMRQLAYNVLSNEDVLLNKACFCILTSLLPYLRDEDLDACITRQLTHPSLPWQARLRQSLATFRASILRLRYDEDRSGTHHVLRVQPLFIQEVTSLPSSMTSKAIQRYLREACFPALPRGVLPSSSACQLVYSNGCLLVLSRLSELCGLEPSVSVRTLVDFLGEALFALYKIPMDLKIKAQLSERIVTGLEEFTLADIQHTRTYVAFYQKALVYFPQETRTAMVRVQIRLKERLSCISANLPLHSTSEEKPIKVISQPLLGEIIGILEFLLGVFEGICRYPKRLVEKQNAEGIFTFVDESVLSFVRNDLLPLLLELAQKDLGELKSAIYVYLFRFIDLLPRYLSILTTGLSLPVAQARDQDRLIMYAIKRNQAWFGDGGAMRFTSIYLEHQWLDVRYPPELLTGLVRSFCSTVARFLDFCYLSTTVHGLKIKENVFLLVLRKLLLDTPSHPSKDTIVLVELLNAYHRLGDRGTGLATEGAAPLFAQHACELAVITTLRTYLERHSSTCQIHVSSIGICILMSLIIERVLELLLCQSSNLDGRKRGHARQQTGQALMGWLDAAKETLSGCSSMPSDISHALQQALLSICMRTGYGCVSRSYFSSPCSTSPHTDRLYRTLLMSERRSHIPMWLAAHTEDRTPLFDSYHYTLPLVLPDGTLLETLSFFFIQVPIVTIHDISNVLDDAFIPAVLGYAMYLSQMAEQKMNQDGRLFKSFLMSCTYSSDPYTQRLLASLLVKADLVPTILQNAVPLETLSPWMLANTIKLSRSEILLKTAFRYLLRPHTPPDHVSFILSNINICFDTGLKPLGQEDQQVGVSPLFPGSIHFITGTKEVSLHQAQKFTPRKGAFVFFTYFYAHNFYHIKVALSFEAGALDCELLFDGTHLIHQLSGEVEAREKHPVGQDQQWVYVELLNQDSELYLHIRTSTSEEGHTMRQIGLGHIPVRVSIEANVVLDAAIMRERARLHPRVSTFDGDTSLIDSIGSSLTRSGVFSAVHKQQEIAGLYQSFTHGARTYLVYPLAILPKSYNRAFIDSQRPRWLLDVPHSWVIGNYQAEALPLPIIRPTLCLLETIIYDEGLLAELLAAIFLNDDRRGDQEACATWNLLLHLLQNVELERWFSQTSGYKLLLSHLYALPWDERLGLLKVTLQYIYDLGQLSGSSLNRLFLTLYFELVVLPYSLYLSDSHDRDLYTLLYRLHLLALTGKVFSLKSLVQHGSIAVFVLYQAIHASMIYLTLTDDPKPVADIQALLLTMESDESKELLTVLIDCLSLPLWGVSARAKSIFFGLIIKLARAEHEKENSFQEFQPLVAELPLPEKLLLLSFTFGVRPTAPVVDDWVVLLKDDRYRSTCTPYPLTSLQALLSGVEPTSSTHLLYTTQDIFVFRVFAACLTESCDIALGLIITFVIIPFCGALGCLGEGFDWTDLNMNINAIAMLLHTHISAQGGDLPALNMVVDTLLVILVFGVVELLNTMGDDEVGRWRSFCISVATLLNGVLKEKQKHQHTDLENQALAILRTIFPVDQDTDDWIHTSLTACGLGTLLATVLPETMKRLHAVMHAYFAEVRAQYLSRLDVLRSRAVKNHLPFLATAPTLQWAAFDAPSYLMAWPPGEGDLVQEKQQQVPYCPRCNSKIVLSGAGEKVHRFLYSGTCVLCAFEGSYVETDNGGNYAIPMQNSLPSDATFLADLTLTGYVRASQLIVAREILTATYLQTVRGGTRVFALSPGTFQYPGIRAVPLILSPEALEPLRRSALTDAAGILAHADRTETRLRYLEHIMPRFIQTSLSAVEQDLRAQSKSELLELGNMIFVTLLGCTTAVAYLRRQLDEPYDGKLMVTSRTLTMKNLGQDSADISSTVRCSVLEHCTENFAESSTTPKFSTISVSESHLPSNVLRKEREGFIVLRKQMCCAPARTIVVESCTGSKSDGSGRTLTFGAYDIIHNPAFKTNRGTDLEVRLSEIRYIIPFFFAQVQPAILILTHLGHAYTLVCETQKVVVELLQYYSQYRNATLAARLSTRDRRTRDRVQAAPGYSPYYVPSGNRTLRGEKEIVLAFHSMLATVRQQLIDRIAHVHGFYNGLKISNGLSLFTTLQSLNIIAGRSLTSAVIYPIFPFLTHGHFRPLRYLTTAQSMAVVQRKLAGFIERLPIESLSPECLASVTPFKSEVSSLLEQKVDGDATQTRTFLQQYEEAVARLSPTALQACQDTHIFGTFVSTNVTLPYYGFLIDPYTSLQRGLQGGSLDAFSRLFIGTATHWAKVLAGGSVYEGIPDLYYSPFLYTNRNSLQIKETETLSAQVLQCTTSHALQGVEAQRASLEAKETRTTIAPWLHQLFGEHQQSLKDLNLFPMSTLGATGHDIAKCVFLGTYPARIPLEPVLACLKSGSSVFIAEPEASTFTRSSCSTPHIQGSVLKQGHGYMLKDTVSVVSFGQPVLQSISLLPSDLLSNVIISGVQIPSLPVPYHSSTSPYLQGPYLHLPTDFLVDTYLFHLSVSTQALKVYELSTAFVERGFGASLDELPILLTVIDVASDTTGDEAYLCTTIPIDALIKGRTPLGVCRATFQLHGANMMITSNQVFTSLYMGEKSQVYGQTFYLISETSIVTVSLTNLLADPLVPPILSVTQKQLPVLRTLMSTYVSSEGFRSAIVPDLGALVVYTPSAATIYLTNRLHGYASYGVCEAISPYLTLHTRTLRDLSSSLTCCAVHPSQALIALGVVQVQEMESYSVVICTFSDIIYATLALSEPPRALEFFGGYDDGFQGYLLVNGKDIFSFGTYGEALVGRLEGHGDRVLAMGGRLLGLGRGGIRLYE</sequence>
<dbReference type="InterPro" id="IPR050865">
    <property type="entry name" value="BEACH_Domain"/>
</dbReference>